<evidence type="ECO:0000313" key="1">
    <source>
        <dbReference type="EMBL" id="CAL1387673.1"/>
    </source>
</evidence>
<gene>
    <name evidence="1" type="ORF">LTRI10_LOCUS28642</name>
</gene>
<organism evidence="1 2">
    <name type="scientific">Linum trigynum</name>
    <dbReference type="NCBI Taxonomy" id="586398"/>
    <lineage>
        <taxon>Eukaryota</taxon>
        <taxon>Viridiplantae</taxon>
        <taxon>Streptophyta</taxon>
        <taxon>Embryophyta</taxon>
        <taxon>Tracheophyta</taxon>
        <taxon>Spermatophyta</taxon>
        <taxon>Magnoliopsida</taxon>
        <taxon>eudicotyledons</taxon>
        <taxon>Gunneridae</taxon>
        <taxon>Pentapetalae</taxon>
        <taxon>rosids</taxon>
        <taxon>fabids</taxon>
        <taxon>Malpighiales</taxon>
        <taxon>Linaceae</taxon>
        <taxon>Linum</taxon>
    </lineage>
</organism>
<protein>
    <submittedName>
        <fullName evidence="1">Uncharacterized protein</fullName>
    </submittedName>
</protein>
<sequence length="148" mass="17437">MPRQRMEEKVETDHIIGYTIHLESICQLQEPRKVHPRLLILQAMELDRGCNQLNPAWVDFKVSRWNVRIKDDKADVGDPWSVVILHGRTLRRWLMLSPICQGNWVVPQDLIHWGNLERHPLRRVLRTVHLVLLLHNRCSSGRRCALPP</sequence>
<keyword evidence="2" id="KW-1185">Reference proteome</keyword>
<name>A0AAV2EPP3_9ROSI</name>
<dbReference type="AlphaFoldDB" id="A0AAV2EPP3"/>
<evidence type="ECO:0000313" key="2">
    <source>
        <dbReference type="Proteomes" id="UP001497516"/>
    </source>
</evidence>
<dbReference type="EMBL" id="OZ034818">
    <property type="protein sequence ID" value="CAL1387673.1"/>
    <property type="molecule type" value="Genomic_DNA"/>
</dbReference>
<reference evidence="1 2" key="1">
    <citation type="submission" date="2024-04" db="EMBL/GenBank/DDBJ databases">
        <authorList>
            <person name="Fracassetti M."/>
        </authorList>
    </citation>
    <scope>NUCLEOTIDE SEQUENCE [LARGE SCALE GENOMIC DNA]</scope>
</reference>
<proteinExistence type="predicted"/>
<dbReference type="Proteomes" id="UP001497516">
    <property type="component" value="Chromosome 5"/>
</dbReference>
<accession>A0AAV2EPP3</accession>